<feature type="domain" description="BioF2-like acetyltransferase" evidence="1">
    <location>
        <begin position="155"/>
        <end position="290"/>
    </location>
</feature>
<sequence length="349" mass="39476">MQHLEVVDLSQTGRDDEWQAYVDSVPGASQYHALEWREISQRTFGHRSWYLMARDSGRVRGVLPLVEMQSPLFGHFFVSLPFLDYGGILADTPECEAALATAAADLAVKRGVGHVELRQPRAAANLTDAGWTLRQHKAALVVNLSPNQEKIWSDFSSRLRGKIRKAAKSGAVFSVEGSEALGDFYRVFGLNMRDLGTPVYSPVFFQNILRSVKDAVILLVRREGRAVAGALALRRAERIELPWICSDYAQASHQVNEFLYWNAIEWAFSMGARELDLGRCSIDSGTYRFKMQWNPEVRPLFWYYWLASGTTLPELSPSNPKYALAIRCWKRMPVALANRLGPWIVRNIP</sequence>
<dbReference type="InterPro" id="IPR017469">
    <property type="entry name" value="PEP-CTERM_FemAB-rel"/>
</dbReference>
<dbReference type="RefSeq" id="WP_114956167.1">
    <property type="nucleotide sequence ID" value="NZ_JBHSJF010000006.1"/>
</dbReference>
<evidence type="ECO:0000259" key="1">
    <source>
        <dbReference type="Pfam" id="PF13480"/>
    </source>
</evidence>
<dbReference type="Pfam" id="PF13480">
    <property type="entry name" value="Acetyltransf_6"/>
    <property type="match status" value="1"/>
</dbReference>
<name>A0ABV9Z246_9HYPH</name>
<comment type="caution">
    <text evidence="2">The sequence shown here is derived from an EMBL/GenBank/DDBJ whole genome shotgun (WGS) entry which is preliminary data.</text>
</comment>
<dbReference type="InterPro" id="IPR050644">
    <property type="entry name" value="PG_Glycine_Bridge_Synth"/>
</dbReference>
<organism evidence="2 3">
    <name type="scientific">Flaviflagellibacter deserti</name>
    <dbReference type="NCBI Taxonomy" id="2267266"/>
    <lineage>
        <taxon>Bacteria</taxon>
        <taxon>Pseudomonadati</taxon>
        <taxon>Pseudomonadota</taxon>
        <taxon>Alphaproteobacteria</taxon>
        <taxon>Hyphomicrobiales</taxon>
        <taxon>Flaviflagellibacter</taxon>
    </lineage>
</organism>
<dbReference type="EMBL" id="JBHSJF010000006">
    <property type="protein sequence ID" value="MFC5068629.1"/>
    <property type="molecule type" value="Genomic_DNA"/>
</dbReference>
<accession>A0ABV9Z246</accession>
<dbReference type="PANTHER" id="PTHR36174">
    <property type="entry name" value="LIPID II:GLYCINE GLYCYLTRANSFERASE"/>
    <property type="match status" value="1"/>
</dbReference>
<evidence type="ECO:0000313" key="3">
    <source>
        <dbReference type="Proteomes" id="UP001595796"/>
    </source>
</evidence>
<dbReference type="Gene3D" id="3.40.630.30">
    <property type="match status" value="1"/>
</dbReference>
<dbReference type="SUPFAM" id="SSF55729">
    <property type="entry name" value="Acyl-CoA N-acyltransferases (Nat)"/>
    <property type="match status" value="2"/>
</dbReference>
<reference evidence="3" key="1">
    <citation type="journal article" date="2019" name="Int. J. Syst. Evol. Microbiol.">
        <title>The Global Catalogue of Microorganisms (GCM) 10K type strain sequencing project: providing services to taxonomists for standard genome sequencing and annotation.</title>
        <authorList>
            <consortium name="The Broad Institute Genomics Platform"/>
            <consortium name="The Broad Institute Genome Sequencing Center for Infectious Disease"/>
            <person name="Wu L."/>
            <person name="Ma J."/>
        </authorList>
    </citation>
    <scope>NUCLEOTIDE SEQUENCE [LARGE SCALE GENOMIC DNA]</scope>
    <source>
        <strain evidence="3">CGMCC 1.16444</strain>
    </source>
</reference>
<dbReference type="Proteomes" id="UP001595796">
    <property type="component" value="Unassembled WGS sequence"/>
</dbReference>
<protein>
    <submittedName>
        <fullName evidence="2">FemAB family XrtA/PEP-CTERM system-associated protein</fullName>
    </submittedName>
</protein>
<evidence type="ECO:0000313" key="2">
    <source>
        <dbReference type="EMBL" id="MFC5068629.1"/>
    </source>
</evidence>
<keyword evidence="3" id="KW-1185">Reference proteome</keyword>
<dbReference type="PANTHER" id="PTHR36174:SF1">
    <property type="entry name" value="LIPID II:GLYCINE GLYCYLTRANSFERASE"/>
    <property type="match status" value="1"/>
</dbReference>
<dbReference type="InterPro" id="IPR038740">
    <property type="entry name" value="BioF2-like_GNAT_dom"/>
</dbReference>
<dbReference type="NCBIfam" id="TIGR03019">
    <property type="entry name" value="pepcterm_femAB"/>
    <property type="match status" value="1"/>
</dbReference>
<gene>
    <name evidence="2" type="ORF">ACFPFW_11475</name>
</gene>
<proteinExistence type="predicted"/>
<dbReference type="InterPro" id="IPR016181">
    <property type="entry name" value="Acyl_CoA_acyltransferase"/>
</dbReference>